<accession>A0ABY3XF17</accession>
<proteinExistence type="inferred from homology"/>
<dbReference type="InterPro" id="IPR038765">
    <property type="entry name" value="Papain-like_cys_pep_sf"/>
</dbReference>
<reference evidence="3 4" key="1">
    <citation type="submission" date="2022-03" db="EMBL/GenBank/DDBJ databases">
        <title>Complete genome sequence of Lysobacter capsici VKM B-2533 and Lysobacter gummosus 10.1.1, promising sources of lytic agents.</title>
        <authorList>
            <person name="Tarlachkov S.V."/>
            <person name="Kudryakova I.V."/>
            <person name="Afoshin A.S."/>
            <person name="Leontyevskaya E.A."/>
            <person name="Leontyevskaya N.V."/>
        </authorList>
    </citation>
    <scope>NUCLEOTIDE SEQUENCE [LARGE SCALE GENOMIC DNA]</scope>
    <source>
        <strain evidence="3 4">10.1.1</strain>
    </source>
</reference>
<dbReference type="PANTHER" id="PTHR11786">
    <property type="entry name" value="N-HYDROXYARYLAMINE O-ACETYLTRANSFERASE"/>
    <property type="match status" value="1"/>
</dbReference>
<evidence type="ECO:0000256" key="2">
    <source>
        <dbReference type="RuleBase" id="RU003452"/>
    </source>
</evidence>
<gene>
    <name evidence="3" type="ORF">MOV92_02815</name>
</gene>
<evidence type="ECO:0000313" key="3">
    <source>
        <dbReference type="EMBL" id="UNP30229.1"/>
    </source>
</evidence>
<comment type="similarity">
    <text evidence="1 2">Belongs to the arylamine N-acetyltransferase family.</text>
</comment>
<dbReference type="Pfam" id="PF00797">
    <property type="entry name" value="Acetyltransf_2"/>
    <property type="match status" value="1"/>
</dbReference>
<dbReference type="SUPFAM" id="SSF54001">
    <property type="entry name" value="Cysteine proteinases"/>
    <property type="match status" value="1"/>
</dbReference>
<dbReference type="EMBL" id="CP093547">
    <property type="protein sequence ID" value="UNP30229.1"/>
    <property type="molecule type" value="Genomic_DNA"/>
</dbReference>
<dbReference type="Gene3D" id="2.40.128.150">
    <property type="entry name" value="Cysteine proteinases"/>
    <property type="match status" value="1"/>
</dbReference>
<dbReference type="PRINTS" id="PR01543">
    <property type="entry name" value="ANATRNSFRASE"/>
</dbReference>
<protein>
    <submittedName>
        <fullName evidence="3">Arylamine N-acetyltransferase</fullName>
    </submittedName>
</protein>
<dbReference type="Proteomes" id="UP000829194">
    <property type="component" value="Chromosome"/>
</dbReference>
<name>A0ABY3XF17_9GAMM</name>
<evidence type="ECO:0000256" key="1">
    <source>
        <dbReference type="ARBA" id="ARBA00006547"/>
    </source>
</evidence>
<dbReference type="RefSeq" id="WP_057941489.1">
    <property type="nucleotide sequence ID" value="NZ_CP011131.1"/>
</dbReference>
<keyword evidence="4" id="KW-1185">Reference proteome</keyword>
<dbReference type="InterPro" id="IPR001447">
    <property type="entry name" value="Arylamine_N-AcTrfase"/>
</dbReference>
<evidence type="ECO:0000313" key="4">
    <source>
        <dbReference type="Proteomes" id="UP000829194"/>
    </source>
</evidence>
<organism evidence="3 4">
    <name type="scientific">Lysobacter gummosus</name>
    <dbReference type="NCBI Taxonomy" id="262324"/>
    <lineage>
        <taxon>Bacteria</taxon>
        <taxon>Pseudomonadati</taxon>
        <taxon>Pseudomonadota</taxon>
        <taxon>Gammaproteobacteria</taxon>
        <taxon>Lysobacterales</taxon>
        <taxon>Lysobacteraceae</taxon>
        <taxon>Lysobacter</taxon>
    </lineage>
</organism>
<sequence>MSAQLQHLPAYLQRLDFERAPPPDLDTLRELQRRHTAVFAFETIATLLQAPVPVDLPSLQRKLLHEGRGGYCYELNRMFLALLQDLGFQARGLTGRVVMGGPEDAITARTHLVVLVTIDGVEYLADVGFGGMVPTAPLALHERGEQATAHEPYRLDTRGDSYVLRARSREDWQALYVFDAQLQSEIDYVVGNWYVSTHPQSPFRGQLFVARTGPGLRKTLNGGSFAVHRVGAASERIDLPDAAAVMAVLRDEFELRLPDDPQLPAAIERRLQVQAAERAAAQSAA</sequence>
<dbReference type="PANTHER" id="PTHR11786:SF0">
    <property type="entry name" value="ARYLAMINE N-ACETYLTRANSFERASE 4-RELATED"/>
    <property type="match status" value="1"/>
</dbReference>
<dbReference type="Gene3D" id="3.30.2140.10">
    <property type="entry name" value="Arylamine N-acetyltransferase"/>
    <property type="match status" value="1"/>
</dbReference>